<protein>
    <submittedName>
        <fullName evidence="2">Uncharacterized protein</fullName>
    </submittedName>
</protein>
<dbReference type="Proteomes" id="UP001596494">
    <property type="component" value="Unassembled WGS sequence"/>
</dbReference>
<evidence type="ECO:0000313" key="3">
    <source>
        <dbReference type="Proteomes" id="UP001596494"/>
    </source>
</evidence>
<comment type="caution">
    <text evidence="2">The sequence shown here is derived from an EMBL/GenBank/DDBJ whole genome shotgun (WGS) entry which is preliminary data.</text>
</comment>
<sequence length="75" mass="8767">MKATKSPRKQSPKTLRDNLRKRKQNIEDQKLQDIASQINLDALEDKPALPVDRYGRVDIDPSHPSYDYWTNDDVE</sequence>
<feature type="region of interest" description="Disordered" evidence="1">
    <location>
        <begin position="1"/>
        <end position="30"/>
    </location>
</feature>
<evidence type="ECO:0000313" key="2">
    <source>
        <dbReference type="EMBL" id="MFC7319308.1"/>
    </source>
</evidence>
<feature type="compositionally biased region" description="Basic and acidic residues" evidence="1">
    <location>
        <begin position="14"/>
        <end position="30"/>
    </location>
</feature>
<keyword evidence="3" id="KW-1185">Reference proteome</keyword>
<reference evidence="3" key="1">
    <citation type="journal article" date="2019" name="Int. J. Syst. Evol. Microbiol.">
        <title>The Global Catalogue of Microorganisms (GCM) 10K type strain sequencing project: providing services to taxonomists for standard genome sequencing and annotation.</title>
        <authorList>
            <consortium name="The Broad Institute Genomics Platform"/>
            <consortium name="The Broad Institute Genome Sequencing Center for Infectious Disease"/>
            <person name="Wu L."/>
            <person name="Ma J."/>
        </authorList>
    </citation>
    <scope>NUCLEOTIDE SEQUENCE [LARGE SCALE GENOMIC DNA]</scope>
    <source>
        <strain evidence="3">CCUG 73951</strain>
    </source>
</reference>
<name>A0ABW2JZH8_9BACI</name>
<accession>A0ABW2JZH8</accession>
<proteinExistence type="predicted"/>
<feature type="region of interest" description="Disordered" evidence="1">
    <location>
        <begin position="54"/>
        <end position="75"/>
    </location>
</feature>
<gene>
    <name evidence="2" type="ORF">ACFQMN_00240</name>
</gene>
<organism evidence="2 3">
    <name type="scientific">Halobacillus campisalis</name>
    <dbReference type="NCBI Taxonomy" id="435909"/>
    <lineage>
        <taxon>Bacteria</taxon>
        <taxon>Bacillati</taxon>
        <taxon>Bacillota</taxon>
        <taxon>Bacilli</taxon>
        <taxon>Bacillales</taxon>
        <taxon>Bacillaceae</taxon>
        <taxon>Halobacillus</taxon>
    </lineage>
</organism>
<evidence type="ECO:0000256" key="1">
    <source>
        <dbReference type="SAM" id="MobiDB-lite"/>
    </source>
</evidence>
<feature type="compositionally biased region" description="Basic residues" evidence="1">
    <location>
        <begin position="1"/>
        <end position="11"/>
    </location>
</feature>
<dbReference type="EMBL" id="JBHTBY010000001">
    <property type="protein sequence ID" value="MFC7319308.1"/>
    <property type="molecule type" value="Genomic_DNA"/>
</dbReference>
<dbReference type="RefSeq" id="WP_289216077.1">
    <property type="nucleotide sequence ID" value="NZ_JAPVRC010000005.1"/>
</dbReference>